<sequence length="512" mass="55287">MRIAVSQASAIRNIHVTGTHADGSPMNLLLCDWNTGGTYACGMTSGGFIGNSTIDGHLKLGSQQQFYITNVTTPEIDTGVWNAVVNNMDAKTKYLGTGDIEHTQNAWGYTSLPAKNDPNKATTDNTYPFTKTMDTPNNKAQYNPRLVVDNQSHWSVSYNNGQVLKPISNFEILSPDNDQDNMTKVDANALNVALSGKAGLIIMPGVYQINGGQIQVNKDQTVLGLGLPSLVCNDDGGCMKTASEGVRLAGFVFDAGVKNASDSANNVLLTIGEQGQGLADNPDILQDVYARIARTTQGDPNDPGPSAYAAVKINANYVIGQNLWLWRADHDARTTGSPDTSPTTALTNWNTDKAQYGLIVNGNYVTMDGLAVEHFENAQTLWNGKYGTINFYQSEMPYRLPEGDSKANPLVSCNSFTDKQQVCPALLVNSSANNFTGYGLGVYSYFPMQEVHADNAIEVKATQRVALNHLVDRWLNGEENSGIAHIVNGQGLMVSGPLQNSKNGSTLDQFRL</sequence>
<dbReference type="Gene3D" id="2.160.20.10">
    <property type="entry name" value="Single-stranded right-handed beta-helix, Pectin lyase-like"/>
    <property type="match status" value="1"/>
</dbReference>
<dbReference type="InterPro" id="IPR012334">
    <property type="entry name" value="Pectin_lyas_fold"/>
</dbReference>
<dbReference type="Proteomes" id="UP000094329">
    <property type="component" value="Unassembled WGS sequence"/>
</dbReference>
<protein>
    <recommendedName>
        <fullName evidence="3">Pectate lyase superfamily protein domain-containing protein</fullName>
    </recommendedName>
</protein>
<keyword evidence="2" id="KW-1185">Reference proteome</keyword>
<dbReference type="EMBL" id="MDTU01000001">
    <property type="protein sequence ID" value="ODN42936.1"/>
    <property type="molecule type" value="Genomic_DNA"/>
</dbReference>
<accession>A0ABX3A5I3</accession>
<gene>
    <name evidence="1" type="ORF">BGC07_08390</name>
</gene>
<dbReference type="RefSeq" id="WP_139121654.1">
    <property type="nucleotide sequence ID" value="NZ_MDTU01000001.1"/>
</dbReference>
<comment type="caution">
    <text evidence="1">The sequence shown here is derived from an EMBL/GenBank/DDBJ whole genome shotgun (WGS) entry which is preliminary data.</text>
</comment>
<evidence type="ECO:0000313" key="2">
    <source>
        <dbReference type="Proteomes" id="UP000094329"/>
    </source>
</evidence>
<name>A0ABX3A5I3_9GAMM</name>
<reference evidence="1 2" key="1">
    <citation type="submission" date="2016-08" db="EMBL/GenBank/DDBJ databases">
        <title>Draft genome sequence of Candidatus Piscirickettsia litoralis, from seawater.</title>
        <authorList>
            <person name="Wan X."/>
            <person name="Lee A.J."/>
            <person name="Hou S."/>
            <person name="Donachie S.P."/>
        </authorList>
    </citation>
    <scope>NUCLEOTIDE SEQUENCE [LARGE SCALE GENOMIC DNA]</scope>
    <source>
        <strain evidence="1 2">Y2</strain>
    </source>
</reference>
<evidence type="ECO:0008006" key="3">
    <source>
        <dbReference type="Google" id="ProtNLM"/>
    </source>
</evidence>
<evidence type="ECO:0000313" key="1">
    <source>
        <dbReference type="EMBL" id="ODN42936.1"/>
    </source>
</evidence>
<organism evidence="1 2">
    <name type="scientific">Piscirickettsia litoralis</name>
    <dbReference type="NCBI Taxonomy" id="1891921"/>
    <lineage>
        <taxon>Bacteria</taxon>
        <taxon>Pseudomonadati</taxon>
        <taxon>Pseudomonadota</taxon>
        <taxon>Gammaproteobacteria</taxon>
        <taxon>Thiotrichales</taxon>
        <taxon>Piscirickettsiaceae</taxon>
        <taxon>Piscirickettsia</taxon>
    </lineage>
</organism>
<proteinExistence type="predicted"/>